<evidence type="ECO:0000256" key="4">
    <source>
        <dbReference type="ARBA" id="ARBA00022692"/>
    </source>
</evidence>
<dbReference type="GO" id="GO:0051453">
    <property type="term" value="P:regulation of intracellular pH"/>
    <property type="evidence" value="ECO:0007669"/>
    <property type="project" value="TreeGrafter"/>
</dbReference>
<dbReference type="Gene3D" id="6.10.140.1330">
    <property type="match status" value="1"/>
</dbReference>
<keyword evidence="6" id="KW-0915">Sodium</keyword>
<evidence type="ECO:0000256" key="9">
    <source>
        <dbReference type="ARBA" id="ARBA00023201"/>
    </source>
</evidence>
<reference evidence="12 13" key="1">
    <citation type="journal article" date="2017" name="BMC Genomics">
        <title>Comparative genomic and phylogenomic analyses of the Bifidobacteriaceae family.</title>
        <authorList>
            <person name="Lugli G.A."/>
            <person name="Milani C."/>
            <person name="Turroni F."/>
            <person name="Duranti S."/>
            <person name="Mancabelli L."/>
            <person name="Mangifesta M."/>
            <person name="Ferrario C."/>
            <person name="Modesto M."/>
            <person name="Mattarelli P."/>
            <person name="Jiri K."/>
            <person name="van Sinderen D."/>
            <person name="Ventura M."/>
        </authorList>
    </citation>
    <scope>NUCLEOTIDE SEQUENCE [LARGE SCALE GENOMIC DNA]</scope>
    <source>
        <strain evidence="12 13">DSM 24742</strain>
    </source>
</reference>
<keyword evidence="4 10" id="KW-0812">Transmembrane</keyword>
<feature type="transmembrane region" description="Helical" evidence="10">
    <location>
        <begin position="377"/>
        <end position="399"/>
    </location>
</feature>
<comment type="caution">
    <text evidence="12">The sequence shown here is derived from an EMBL/GenBank/DDBJ whole genome shotgun (WGS) entry which is preliminary data.</text>
</comment>
<evidence type="ECO:0000256" key="7">
    <source>
        <dbReference type="ARBA" id="ARBA00023065"/>
    </source>
</evidence>
<evidence type="ECO:0000256" key="10">
    <source>
        <dbReference type="SAM" id="Phobius"/>
    </source>
</evidence>
<dbReference type="EMBL" id="MWWR01000008">
    <property type="protein sequence ID" value="OZG51513.1"/>
    <property type="molecule type" value="Genomic_DNA"/>
</dbReference>
<dbReference type="GO" id="GO:0005886">
    <property type="term" value="C:plasma membrane"/>
    <property type="evidence" value="ECO:0007669"/>
    <property type="project" value="UniProtKB-SubCell"/>
</dbReference>
<keyword evidence="3" id="KW-1003">Cell membrane</keyword>
<dbReference type="PANTHER" id="PTHR10110:SF86">
    <property type="entry name" value="SODIUM_HYDROGEN EXCHANGER 7"/>
    <property type="match status" value="1"/>
</dbReference>
<dbReference type="PANTHER" id="PTHR10110">
    <property type="entry name" value="SODIUM/HYDROGEN EXCHANGER"/>
    <property type="match status" value="1"/>
</dbReference>
<evidence type="ECO:0000256" key="6">
    <source>
        <dbReference type="ARBA" id="ARBA00023053"/>
    </source>
</evidence>
<keyword evidence="13" id="KW-1185">Reference proteome</keyword>
<feature type="domain" description="Cation/H+ exchanger transmembrane" evidence="11">
    <location>
        <begin position="8"/>
        <end position="434"/>
    </location>
</feature>
<evidence type="ECO:0000259" key="11">
    <source>
        <dbReference type="Pfam" id="PF00999"/>
    </source>
</evidence>
<feature type="transmembrane region" description="Helical" evidence="10">
    <location>
        <begin position="179"/>
        <end position="201"/>
    </location>
</feature>
<dbReference type="GO" id="GO:0015386">
    <property type="term" value="F:potassium:proton antiporter activity"/>
    <property type="evidence" value="ECO:0007669"/>
    <property type="project" value="TreeGrafter"/>
</dbReference>
<keyword evidence="7" id="KW-0406">Ion transport</keyword>
<feature type="transmembrane region" description="Helical" evidence="10">
    <location>
        <begin position="310"/>
        <end position="329"/>
    </location>
</feature>
<evidence type="ECO:0000256" key="3">
    <source>
        <dbReference type="ARBA" id="ARBA00022475"/>
    </source>
</evidence>
<accession>A0A261EXD6</accession>
<dbReference type="Proteomes" id="UP000216725">
    <property type="component" value="Unassembled WGS sequence"/>
</dbReference>
<organism evidence="12 13">
    <name type="scientific">Pseudoscardovia radai</name>
    <dbReference type="NCBI Taxonomy" id="987066"/>
    <lineage>
        <taxon>Bacteria</taxon>
        <taxon>Bacillati</taxon>
        <taxon>Actinomycetota</taxon>
        <taxon>Actinomycetes</taxon>
        <taxon>Bifidobacteriales</taxon>
        <taxon>Bifidobacteriaceae</taxon>
        <taxon>Pseudoscardovia</taxon>
    </lineage>
</organism>
<feature type="transmembrane region" description="Helical" evidence="10">
    <location>
        <begin position="55"/>
        <end position="73"/>
    </location>
</feature>
<dbReference type="GO" id="GO:0098719">
    <property type="term" value="P:sodium ion import across plasma membrane"/>
    <property type="evidence" value="ECO:0007669"/>
    <property type="project" value="TreeGrafter"/>
</dbReference>
<name>A0A261EXD6_9BIFI</name>
<dbReference type="InterPro" id="IPR018422">
    <property type="entry name" value="Cation/H_exchanger_CPA1"/>
</dbReference>
<evidence type="ECO:0000256" key="8">
    <source>
        <dbReference type="ARBA" id="ARBA00023136"/>
    </source>
</evidence>
<evidence type="ECO:0000256" key="1">
    <source>
        <dbReference type="ARBA" id="ARBA00004651"/>
    </source>
</evidence>
<feature type="transmembrane region" description="Helical" evidence="10">
    <location>
        <begin position="237"/>
        <end position="255"/>
    </location>
</feature>
<protein>
    <submittedName>
        <fullName evidence="12">Sodium/hydrogen exchanger</fullName>
    </submittedName>
</protein>
<keyword evidence="5 10" id="KW-1133">Transmembrane helix</keyword>
<keyword evidence="8 10" id="KW-0472">Membrane</keyword>
<keyword evidence="9" id="KW-0739">Sodium transport</keyword>
<dbReference type="InterPro" id="IPR006153">
    <property type="entry name" value="Cation/H_exchanger_TM"/>
</dbReference>
<dbReference type="Pfam" id="PF00999">
    <property type="entry name" value="Na_H_Exchanger"/>
    <property type="match status" value="1"/>
</dbReference>
<dbReference type="AlphaFoldDB" id="A0A261EXD6"/>
<evidence type="ECO:0000256" key="5">
    <source>
        <dbReference type="ARBA" id="ARBA00022989"/>
    </source>
</evidence>
<evidence type="ECO:0000256" key="2">
    <source>
        <dbReference type="ARBA" id="ARBA00022448"/>
    </source>
</evidence>
<dbReference type="RefSeq" id="WP_158216336.1">
    <property type="nucleotide sequence ID" value="NZ_MWWR01000008.1"/>
</dbReference>
<sequence length="693" mass="76605">MEILSLVILVVTGVLASSILERFIPRVSLPLVQVGLGVVWYFTPFLPTVRMDSQLFMVLFIAPLLFNAARSTTMSRLLKVIRQSLWLAVGLVFLCIVATGLTLHGLWPQIGLAAALALGAALAPTDAVAVTQMSSQARLTQTQTETLKGESLFNDAASIVSFEFAVVAATTGRFSPARFALEVVMSFVGGILFGLVMGWLIDRIVMLLRNHRLETTTNRITIEVLTPFLTYYLSERLGFSAVLSVVAAGLTIQFHRRGFGADIASVNLVSNSVWEFLEFNLNGAVFVLLGMQLPIIFLDASQGLVPDVPTIIAAALALTVVSLLVRFAAVTAMQRMQPDPAWAVAVGADPRGASDSTASRPLDAQIKAARKERRRSALVMTFGGAKGAITISLAFTLPAMGATSQGESIRWMLWAIAAVFVIVSLVLTNIMLPLLAPRTDLNAAELTEAKRLVLNTTIERLAQTDTPETHQALQRVMNSYLYRIERLEDTHHSTLQIEADQRLRHDTLTWQIAWLHDYDEAHPDAHEATGDIISNITSTLEKNKDCSRFHRLPARIKRTVMHLRVAWHRLRSRLHPSLAGGDKHAHDTVVVHDALLKATINHLFGLVNDPSYDTECVMALMGEYRAAYVSIPFIGAGIDERERMSRQVSQVRADAFRIELEVVRDMLDEQRITREQAHIMRQNVHLMQADLGY</sequence>
<feature type="transmembrane region" description="Helical" evidence="10">
    <location>
        <begin position="276"/>
        <end position="298"/>
    </location>
</feature>
<feature type="transmembrane region" description="Helical" evidence="10">
    <location>
        <begin position="85"/>
        <end position="104"/>
    </location>
</feature>
<evidence type="ECO:0000313" key="13">
    <source>
        <dbReference type="Proteomes" id="UP000216725"/>
    </source>
</evidence>
<gene>
    <name evidence="12" type="ORF">PSRA_1148</name>
</gene>
<keyword evidence="2" id="KW-0813">Transport</keyword>
<dbReference type="OrthoDB" id="9809206at2"/>
<proteinExistence type="predicted"/>
<dbReference type="GO" id="GO:0015385">
    <property type="term" value="F:sodium:proton antiporter activity"/>
    <property type="evidence" value="ECO:0007669"/>
    <property type="project" value="InterPro"/>
</dbReference>
<feature type="transmembrane region" description="Helical" evidence="10">
    <location>
        <begin position="110"/>
        <end position="130"/>
    </location>
</feature>
<feature type="transmembrane region" description="Helical" evidence="10">
    <location>
        <begin position="411"/>
        <end position="432"/>
    </location>
</feature>
<evidence type="ECO:0000313" key="12">
    <source>
        <dbReference type="EMBL" id="OZG51513.1"/>
    </source>
</evidence>
<comment type="subcellular location">
    <subcellularLocation>
        <location evidence="1">Cell membrane</location>
        <topology evidence="1">Multi-pass membrane protein</topology>
    </subcellularLocation>
</comment>